<dbReference type="InterPro" id="IPR002566">
    <property type="entry name" value="Msp4_OMP-like"/>
</dbReference>
<evidence type="ECO:0000256" key="1">
    <source>
        <dbReference type="SAM" id="Coils"/>
    </source>
</evidence>
<dbReference type="Gene3D" id="2.40.30.170">
    <property type="match status" value="1"/>
</dbReference>
<dbReference type="PANTHER" id="PTHR30469:SF29">
    <property type="entry name" value="BLR2860 PROTEIN"/>
    <property type="match status" value="1"/>
</dbReference>
<dbReference type="EMBL" id="CAKXAJ010008208">
    <property type="protein sequence ID" value="CAH2210769.1"/>
    <property type="molecule type" value="Genomic_DNA"/>
</dbReference>
<dbReference type="NCBIfam" id="TIGR01730">
    <property type="entry name" value="RND_mfp"/>
    <property type="match status" value="1"/>
</dbReference>
<reference evidence="4" key="1">
    <citation type="submission" date="2022-03" db="EMBL/GenBank/DDBJ databases">
        <authorList>
            <person name="Lindestad O."/>
        </authorList>
    </citation>
    <scope>NUCLEOTIDE SEQUENCE</scope>
</reference>
<keyword evidence="5" id="KW-1185">Reference proteome</keyword>
<dbReference type="Gene3D" id="2.40.160.20">
    <property type="match status" value="1"/>
</dbReference>
<dbReference type="GO" id="GO:0015562">
    <property type="term" value="F:efflux transmembrane transporter activity"/>
    <property type="evidence" value="ECO:0007669"/>
    <property type="project" value="TreeGrafter"/>
</dbReference>
<comment type="caution">
    <text evidence="4">The sequence shown here is derived from an EMBL/GenBank/DDBJ whole genome shotgun (WGS) entry which is preliminary data.</text>
</comment>
<feature type="coiled-coil region" evidence="1">
    <location>
        <begin position="137"/>
        <end position="164"/>
    </location>
</feature>
<accession>A0A8S4QIZ2</accession>
<dbReference type="AlphaFoldDB" id="A0A8S4QIZ2"/>
<feature type="domain" description="Msp4/OMP-like" evidence="2">
    <location>
        <begin position="492"/>
        <end position="673"/>
    </location>
</feature>
<dbReference type="OrthoDB" id="8235791at2759"/>
<dbReference type="InterPro" id="IPR058625">
    <property type="entry name" value="MdtA-like_BSH"/>
</dbReference>
<name>A0A8S4QIZ2_9NEOP</name>
<dbReference type="PANTHER" id="PTHR30469">
    <property type="entry name" value="MULTIDRUG RESISTANCE PROTEIN MDTA"/>
    <property type="match status" value="1"/>
</dbReference>
<dbReference type="Gene3D" id="2.40.50.100">
    <property type="match status" value="2"/>
</dbReference>
<dbReference type="SUPFAM" id="SSF111369">
    <property type="entry name" value="HlyD-like secretion proteins"/>
    <property type="match status" value="1"/>
</dbReference>
<evidence type="ECO:0000259" key="3">
    <source>
        <dbReference type="Pfam" id="PF25917"/>
    </source>
</evidence>
<dbReference type="Proteomes" id="UP000838756">
    <property type="component" value="Unassembled WGS sequence"/>
</dbReference>
<evidence type="ECO:0000313" key="4">
    <source>
        <dbReference type="EMBL" id="CAH2210769.1"/>
    </source>
</evidence>
<proteinExistence type="predicted"/>
<dbReference type="SUPFAM" id="SSF56925">
    <property type="entry name" value="OMPA-like"/>
    <property type="match status" value="1"/>
</dbReference>
<dbReference type="InterPro" id="IPR011250">
    <property type="entry name" value="OMP/PagP_B-barrel"/>
</dbReference>
<dbReference type="Pfam" id="PF01617">
    <property type="entry name" value="Surface_Ag_2"/>
    <property type="match status" value="1"/>
</dbReference>
<feature type="domain" description="Multidrug resistance protein MdtA-like barrel-sandwich hybrid" evidence="3">
    <location>
        <begin position="67"/>
        <end position="188"/>
    </location>
</feature>
<evidence type="ECO:0000259" key="2">
    <source>
        <dbReference type="Pfam" id="PF01617"/>
    </source>
</evidence>
<protein>
    <submittedName>
        <fullName evidence="4">Jg17550 protein</fullName>
    </submittedName>
</protein>
<dbReference type="Pfam" id="PF25917">
    <property type="entry name" value="BSH_RND"/>
    <property type="match status" value="1"/>
</dbReference>
<keyword evidence="1" id="KW-0175">Coiled coil</keyword>
<dbReference type="InterPro" id="IPR006143">
    <property type="entry name" value="RND_pump_MFP"/>
</dbReference>
<evidence type="ECO:0000313" key="5">
    <source>
        <dbReference type="Proteomes" id="UP000838756"/>
    </source>
</evidence>
<organism evidence="4 5">
    <name type="scientific">Pararge aegeria aegeria</name>
    <dbReference type="NCBI Taxonomy" id="348720"/>
    <lineage>
        <taxon>Eukaryota</taxon>
        <taxon>Metazoa</taxon>
        <taxon>Ecdysozoa</taxon>
        <taxon>Arthropoda</taxon>
        <taxon>Hexapoda</taxon>
        <taxon>Insecta</taxon>
        <taxon>Pterygota</taxon>
        <taxon>Neoptera</taxon>
        <taxon>Endopterygota</taxon>
        <taxon>Lepidoptera</taxon>
        <taxon>Glossata</taxon>
        <taxon>Ditrysia</taxon>
        <taxon>Papilionoidea</taxon>
        <taxon>Nymphalidae</taxon>
        <taxon>Satyrinae</taxon>
        <taxon>Satyrini</taxon>
        <taxon>Parargina</taxon>
        <taxon>Pararge</taxon>
    </lineage>
</organism>
<dbReference type="GO" id="GO:1990281">
    <property type="term" value="C:efflux pump complex"/>
    <property type="evidence" value="ECO:0007669"/>
    <property type="project" value="TreeGrafter"/>
</dbReference>
<gene>
    <name evidence="4" type="primary">jg17550</name>
    <name evidence="4" type="ORF">PAEG_LOCUS2629</name>
</gene>
<sequence length="722" mass="80297">MRNKVIIVSGIALILLFFINSTFLKKDQAVHSDNPISSFSLKTQDYTPQNRTVYLNFSGTVNPLHRVSLVSRTSGQVIAIYLSDGEKVKRGDVILKIEDYDRVEQVEKAKALLNQREIEYDSSRKLNTKGYGAQIRVESAFTALQSAKADLKRLELDLENTAIKSPIDGYVDKINVNEGDFVNLGHKITDIVNFDQVLVVLYVSENEVNKIKLGSTAQINLLDGRELVGEVSFISKIAEPKTGSYRVEVKVTDNEIISLQGLTASVSLPSGERFAYKIPSSALSLNDDGILGIKIVDDNNYVVFTAIEIVDYEDDGVWVVANNEKAVSKSDRDDTIVFGKGLVSSVKKRIENIESNGSPYYRNESCAAYSCSDNPQDYYDAKEAIEEYCTQNVNGDYEIVPDYLFTIKDQPRELKRLFIDIAAAIRSDSLDKVQSGLKAIEASVPKADLRIIDKITNYFGAFFNAIGSLKGKEDAGENVTEGVFSFNEEERIEAGYSPKYVPGLAGGASIGYVFKNMRVDLEVLYSQTNLDDEDYSDKGKARYIELRRNDDVSVGTERKSPWRSGKVDIEIQEKPPNVQVKFKAAFKMKNEGFNNLAGMINVYNDFNVGEMLCIPYFGVGAGVTKVKFLGKTRYALAYQAKLGVNYPLTTNTQAFAGLRYFGILGNEFKGILPVAKILAGEKYIPAGKSNEVDETARMQSTTTTITNRFGIYGLEFGLVYRF</sequence>